<gene>
    <name evidence="1" type="ORF">KDK_15400</name>
</gene>
<name>A0A402AF49_9CHLR</name>
<protein>
    <submittedName>
        <fullName evidence="1">Uncharacterized protein</fullName>
    </submittedName>
</protein>
<dbReference type="EMBL" id="BIFS01000001">
    <property type="protein sequence ID" value="GCE17740.1"/>
    <property type="molecule type" value="Genomic_DNA"/>
</dbReference>
<accession>A0A402AF49</accession>
<proteinExistence type="predicted"/>
<reference evidence="2" key="1">
    <citation type="submission" date="2018-12" db="EMBL/GenBank/DDBJ databases">
        <title>Tengunoibacter tsumagoiensis gen. nov., sp. nov., Dictyobacter kobayashii sp. nov., D. alpinus sp. nov., and D. joshuensis sp. nov. and description of Dictyobacteraceae fam. nov. within the order Ktedonobacterales isolated from Tengu-no-mugimeshi.</title>
        <authorList>
            <person name="Wang C.M."/>
            <person name="Zheng Y."/>
            <person name="Sakai Y."/>
            <person name="Toyoda A."/>
            <person name="Minakuchi Y."/>
            <person name="Abe K."/>
            <person name="Yokota A."/>
            <person name="Yabe S."/>
        </authorList>
    </citation>
    <scope>NUCLEOTIDE SEQUENCE [LARGE SCALE GENOMIC DNA]</scope>
    <source>
        <strain evidence="2">Uno11</strain>
    </source>
</reference>
<organism evidence="1 2">
    <name type="scientific">Dictyobacter kobayashii</name>
    <dbReference type="NCBI Taxonomy" id="2014872"/>
    <lineage>
        <taxon>Bacteria</taxon>
        <taxon>Bacillati</taxon>
        <taxon>Chloroflexota</taxon>
        <taxon>Ktedonobacteria</taxon>
        <taxon>Ktedonobacterales</taxon>
        <taxon>Dictyobacteraceae</taxon>
        <taxon>Dictyobacter</taxon>
    </lineage>
</organism>
<dbReference type="AlphaFoldDB" id="A0A402AF49"/>
<dbReference type="Proteomes" id="UP000287188">
    <property type="component" value="Unassembled WGS sequence"/>
</dbReference>
<keyword evidence="2" id="KW-1185">Reference proteome</keyword>
<evidence type="ECO:0000313" key="1">
    <source>
        <dbReference type="EMBL" id="GCE17740.1"/>
    </source>
</evidence>
<comment type="caution">
    <text evidence="1">The sequence shown here is derived from an EMBL/GenBank/DDBJ whole genome shotgun (WGS) entry which is preliminary data.</text>
</comment>
<evidence type="ECO:0000313" key="2">
    <source>
        <dbReference type="Proteomes" id="UP000287188"/>
    </source>
</evidence>
<sequence>MNTKGDYLLVRWSGLVVQEWMAAWGVVVVGRVDPPSHLKGYRATGSFRFVPVSAWAEEPPAVALL</sequence>